<sequence>MSKPKNLLDIEASQEVVDTYKEEMANEFGVFHAIQQTDAMAKDMTKKVRKQKDQDDSKDESC</sequence>
<reference evidence="2 3" key="1">
    <citation type="submission" date="2020-08" db="EMBL/GenBank/DDBJ databases">
        <title>Genomic Encyclopedia of Type Strains, Phase IV (KMG-IV): sequencing the most valuable type-strain genomes for metagenomic binning, comparative biology and taxonomic classification.</title>
        <authorList>
            <person name="Goeker M."/>
        </authorList>
    </citation>
    <scope>NUCLEOTIDE SEQUENCE [LARGE SCALE GENOMIC DNA]</scope>
    <source>
        <strain evidence="2 3">DSM 21769</strain>
    </source>
</reference>
<keyword evidence="3" id="KW-1185">Reference proteome</keyword>
<organism evidence="2 3">
    <name type="scientific">Geomicrobium halophilum</name>
    <dbReference type="NCBI Taxonomy" id="549000"/>
    <lineage>
        <taxon>Bacteria</taxon>
        <taxon>Bacillati</taxon>
        <taxon>Bacillota</taxon>
        <taxon>Bacilli</taxon>
        <taxon>Bacillales</taxon>
        <taxon>Geomicrobium</taxon>
    </lineage>
</organism>
<evidence type="ECO:0000313" key="3">
    <source>
        <dbReference type="Proteomes" id="UP000568839"/>
    </source>
</evidence>
<dbReference type="RefSeq" id="WP_184403212.1">
    <property type="nucleotide sequence ID" value="NZ_JACHHJ010000001.1"/>
</dbReference>
<gene>
    <name evidence="2" type="ORF">HNR44_001265</name>
</gene>
<feature type="region of interest" description="Disordered" evidence="1">
    <location>
        <begin position="42"/>
        <end position="62"/>
    </location>
</feature>
<dbReference type="Proteomes" id="UP000568839">
    <property type="component" value="Unassembled WGS sequence"/>
</dbReference>
<evidence type="ECO:0008006" key="4">
    <source>
        <dbReference type="Google" id="ProtNLM"/>
    </source>
</evidence>
<name>A0A841PQ51_9BACL</name>
<proteinExistence type="predicted"/>
<dbReference type="EMBL" id="JACHHJ010000001">
    <property type="protein sequence ID" value="MBB6449316.1"/>
    <property type="molecule type" value="Genomic_DNA"/>
</dbReference>
<dbReference type="AlphaFoldDB" id="A0A841PQ51"/>
<comment type="caution">
    <text evidence="2">The sequence shown here is derived from an EMBL/GenBank/DDBJ whole genome shotgun (WGS) entry which is preliminary data.</text>
</comment>
<protein>
    <recommendedName>
        <fullName evidence="4">Small, acid-soluble spore protein, alpha/beta type</fullName>
    </recommendedName>
</protein>
<accession>A0A841PQ51</accession>
<evidence type="ECO:0000256" key="1">
    <source>
        <dbReference type="SAM" id="MobiDB-lite"/>
    </source>
</evidence>
<evidence type="ECO:0000313" key="2">
    <source>
        <dbReference type="EMBL" id="MBB6449316.1"/>
    </source>
</evidence>